<dbReference type="Pfam" id="PF07228">
    <property type="entry name" value="SpoIIE"/>
    <property type="match status" value="1"/>
</dbReference>
<dbReference type="SMART" id="SM00331">
    <property type="entry name" value="PP2C_SIG"/>
    <property type="match status" value="1"/>
</dbReference>
<protein>
    <submittedName>
        <fullName evidence="4">Serine/threonine-protein phosphatase</fullName>
    </submittedName>
</protein>
<reference evidence="4" key="1">
    <citation type="submission" date="2022-10" db="EMBL/GenBank/DDBJ databases">
        <title>Cytochrome P450 Catalyzes Benzene Ring Formation in the Biosynthesis of Trialkyl-Substituted Aromatic Polyketides.</title>
        <authorList>
            <person name="Zhao E."/>
            <person name="Ge H."/>
        </authorList>
    </citation>
    <scope>NUCLEOTIDE SEQUENCE</scope>
    <source>
        <strain evidence="4">NA0869</strain>
    </source>
</reference>
<evidence type="ECO:0000259" key="3">
    <source>
        <dbReference type="SMART" id="SM00331"/>
    </source>
</evidence>
<evidence type="ECO:0000256" key="1">
    <source>
        <dbReference type="ARBA" id="ARBA00022801"/>
    </source>
</evidence>
<name>A0ABY6IHR0_STRPE</name>
<dbReference type="PANTHER" id="PTHR43156:SF2">
    <property type="entry name" value="STAGE II SPORULATION PROTEIN E"/>
    <property type="match status" value="1"/>
</dbReference>
<organism evidence="4 5">
    <name type="scientific">Streptomyces peucetius</name>
    <dbReference type="NCBI Taxonomy" id="1950"/>
    <lineage>
        <taxon>Bacteria</taxon>
        <taxon>Bacillati</taxon>
        <taxon>Actinomycetota</taxon>
        <taxon>Actinomycetes</taxon>
        <taxon>Kitasatosporales</taxon>
        <taxon>Streptomycetaceae</taxon>
        <taxon>Streptomyces</taxon>
    </lineage>
</organism>
<evidence type="ECO:0000256" key="2">
    <source>
        <dbReference type="SAM" id="MobiDB-lite"/>
    </source>
</evidence>
<dbReference type="InterPro" id="IPR052016">
    <property type="entry name" value="Bact_Sigma-Reg"/>
</dbReference>
<keyword evidence="1" id="KW-0378">Hydrolase</keyword>
<feature type="domain" description="PPM-type phosphatase" evidence="3">
    <location>
        <begin position="194"/>
        <end position="407"/>
    </location>
</feature>
<dbReference type="PANTHER" id="PTHR43156">
    <property type="entry name" value="STAGE II SPORULATION PROTEIN E-RELATED"/>
    <property type="match status" value="1"/>
</dbReference>
<keyword evidence="5" id="KW-1185">Reference proteome</keyword>
<evidence type="ECO:0000313" key="4">
    <source>
        <dbReference type="EMBL" id="UYQ65700.1"/>
    </source>
</evidence>
<dbReference type="Gene3D" id="3.60.40.10">
    <property type="entry name" value="PPM-type phosphatase domain"/>
    <property type="match status" value="1"/>
</dbReference>
<feature type="compositionally biased region" description="Low complexity" evidence="2">
    <location>
        <begin position="420"/>
        <end position="439"/>
    </location>
</feature>
<gene>
    <name evidence="4" type="ORF">OGH68_32430</name>
</gene>
<dbReference type="EMBL" id="CP107567">
    <property type="protein sequence ID" value="UYQ65700.1"/>
    <property type="molecule type" value="Genomic_DNA"/>
</dbReference>
<sequence>MTERVWRSGPLTDLASLRRAVRGLAAVHGVPVETRARLAVSAAAVARPSLALGRTVHLTALYVPCDGRSGPRTLSVRLDHAAEAGPPQGLPLPAAASDDGAVVWDVPLAVPAFEDPAAADDADDPTEQEVAAVLAASDALSADHQRLKDELDETNSGVLALYVQLEERDEQLRRAHGQMLRALEDALRPAPLRVPGLELAVHYAPADTDAPTGGDLYDWFVLPDGSVHITIVDALGHGVRSTGSALNVTHAVRTLALDGCPLKSVVGRASDVLNGVDPELMASVLLARIDPATGEMLVANGSHPPALVVRADGGAEFLEARGRGVGYPLPGSEQVLQTHLDPGDLVVLYTDGLTESRRDPLEGERRLIFSATRHARSPIEEIPGALAADMHTVVLHADDTLALTLRCTGVDGDAGAAAAAGAEAGPGRGTAADRGAARGPHGSRAGVG</sequence>
<dbReference type="RefSeq" id="WP_264248961.1">
    <property type="nucleotide sequence ID" value="NZ_CP107567.1"/>
</dbReference>
<accession>A0ABY6IHR0</accession>
<evidence type="ECO:0000313" key="5">
    <source>
        <dbReference type="Proteomes" id="UP001163878"/>
    </source>
</evidence>
<dbReference type="Proteomes" id="UP001163878">
    <property type="component" value="Chromosome"/>
</dbReference>
<proteinExistence type="predicted"/>
<dbReference type="InterPro" id="IPR036457">
    <property type="entry name" value="PPM-type-like_dom_sf"/>
</dbReference>
<dbReference type="InterPro" id="IPR001932">
    <property type="entry name" value="PPM-type_phosphatase-like_dom"/>
</dbReference>
<feature type="region of interest" description="Disordered" evidence="2">
    <location>
        <begin position="420"/>
        <end position="448"/>
    </location>
</feature>